<dbReference type="SUPFAM" id="SSF46894">
    <property type="entry name" value="C-terminal effector domain of the bipartite response regulators"/>
    <property type="match status" value="1"/>
</dbReference>
<dbReference type="InterPro" id="IPR016032">
    <property type="entry name" value="Sig_transdc_resp-reg_C-effctor"/>
</dbReference>
<evidence type="ECO:0000256" key="3">
    <source>
        <dbReference type="ARBA" id="ARBA00023163"/>
    </source>
</evidence>
<keyword evidence="2" id="KW-0238">DNA-binding</keyword>
<gene>
    <name evidence="5" type="ORF">SAMN05421825_1434</name>
</gene>
<evidence type="ECO:0000313" key="5">
    <source>
        <dbReference type="EMBL" id="SDF26245.1"/>
    </source>
</evidence>
<keyword evidence="6" id="KW-1185">Reference proteome</keyword>
<dbReference type="STRING" id="454006.SAMN05421825_1434"/>
<dbReference type="Proteomes" id="UP000199203">
    <property type="component" value="Unassembled WGS sequence"/>
</dbReference>
<accession>A0A1G7JN15</accession>
<sequence length="264" mass="30562">MNENYQISSKMKHPLLEVWNAFPQSLSNNSKSTSSYPKIEKVIGEMFALGEFYFYIINIADSTIINPHQNILKIHGLKKKPKYLKEIIDLIHPEDLQFVMEAEKMTIEKMQEIGWEHQQNLKCSYCFRMKTGKGNYEMFHHQSLHIAKSEEGKLLQAVNIHTNIQHITQRNPYSVLVAGIGGRNDFYQMYYKDNEKKKLPQTNLTIREMEILSLLASGNSAKQISALLGISYHTTTTHRKNIFSKMECTKVSELVKKSLELGYI</sequence>
<feature type="domain" description="HTH luxR-type" evidence="4">
    <location>
        <begin position="197"/>
        <end position="262"/>
    </location>
</feature>
<reference evidence="6" key="1">
    <citation type="submission" date="2016-10" db="EMBL/GenBank/DDBJ databases">
        <authorList>
            <person name="Varghese N."/>
            <person name="Submissions S."/>
        </authorList>
    </citation>
    <scope>NUCLEOTIDE SEQUENCE [LARGE SCALE GENOMIC DNA]</scope>
    <source>
        <strain evidence="6">DSM 19684</strain>
    </source>
</reference>
<dbReference type="InterPro" id="IPR000792">
    <property type="entry name" value="Tscrpt_reg_LuxR_C"/>
</dbReference>
<keyword evidence="1" id="KW-0805">Transcription regulation</keyword>
<dbReference type="CDD" id="cd06170">
    <property type="entry name" value="LuxR_C_like"/>
    <property type="match status" value="1"/>
</dbReference>
<dbReference type="AlphaFoldDB" id="A0A1G7JN15"/>
<dbReference type="Gene3D" id="3.30.450.20">
    <property type="entry name" value="PAS domain"/>
    <property type="match status" value="1"/>
</dbReference>
<protein>
    <submittedName>
        <fullName evidence="5">Regulatory protein, luxR family</fullName>
    </submittedName>
</protein>
<dbReference type="PRINTS" id="PR00038">
    <property type="entry name" value="HTHLUXR"/>
</dbReference>
<dbReference type="GO" id="GO:0003677">
    <property type="term" value="F:DNA binding"/>
    <property type="evidence" value="ECO:0007669"/>
    <property type="project" value="UniProtKB-KW"/>
</dbReference>
<dbReference type="Gene3D" id="1.10.10.10">
    <property type="entry name" value="Winged helix-like DNA-binding domain superfamily/Winged helix DNA-binding domain"/>
    <property type="match status" value="1"/>
</dbReference>
<name>A0A1G7JN15_9FLAO</name>
<dbReference type="Pfam" id="PF00196">
    <property type="entry name" value="GerE"/>
    <property type="match status" value="1"/>
</dbReference>
<dbReference type="OrthoDB" id="965844at2"/>
<dbReference type="EMBL" id="FNBH01000001">
    <property type="protein sequence ID" value="SDF26245.1"/>
    <property type="molecule type" value="Genomic_DNA"/>
</dbReference>
<evidence type="ECO:0000256" key="2">
    <source>
        <dbReference type="ARBA" id="ARBA00023125"/>
    </source>
</evidence>
<evidence type="ECO:0000259" key="4">
    <source>
        <dbReference type="PROSITE" id="PS50043"/>
    </source>
</evidence>
<keyword evidence="3" id="KW-0804">Transcription</keyword>
<dbReference type="PANTHER" id="PTHR44688">
    <property type="entry name" value="DNA-BINDING TRANSCRIPTIONAL ACTIVATOR DEVR_DOSR"/>
    <property type="match status" value="1"/>
</dbReference>
<dbReference type="PANTHER" id="PTHR44688:SF16">
    <property type="entry name" value="DNA-BINDING TRANSCRIPTIONAL ACTIVATOR DEVR_DOSR"/>
    <property type="match status" value="1"/>
</dbReference>
<dbReference type="GO" id="GO:0006355">
    <property type="term" value="P:regulation of DNA-templated transcription"/>
    <property type="evidence" value="ECO:0007669"/>
    <property type="project" value="InterPro"/>
</dbReference>
<dbReference type="SMART" id="SM00421">
    <property type="entry name" value="HTH_LUXR"/>
    <property type="match status" value="1"/>
</dbReference>
<evidence type="ECO:0000313" key="6">
    <source>
        <dbReference type="Proteomes" id="UP000199203"/>
    </source>
</evidence>
<dbReference type="InterPro" id="IPR036388">
    <property type="entry name" value="WH-like_DNA-bd_sf"/>
</dbReference>
<evidence type="ECO:0000256" key="1">
    <source>
        <dbReference type="ARBA" id="ARBA00023015"/>
    </source>
</evidence>
<dbReference type="PROSITE" id="PS50043">
    <property type="entry name" value="HTH_LUXR_2"/>
    <property type="match status" value="1"/>
</dbReference>
<proteinExistence type="predicted"/>
<organism evidence="5 6">
    <name type="scientific">Epilithonimonas hungarica</name>
    <dbReference type="NCBI Taxonomy" id="454006"/>
    <lineage>
        <taxon>Bacteria</taxon>
        <taxon>Pseudomonadati</taxon>
        <taxon>Bacteroidota</taxon>
        <taxon>Flavobacteriia</taxon>
        <taxon>Flavobacteriales</taxon>
        <taxon>Weeksellaceae</taxon>
        <taxon>Chryseobacterium group</taxon>
        <taxon>Epilithonimonas</taxon>
    </lineage>
</organism>